<dbReference type="PANTHER" id="PTHR33778:SF1">
    <property type="entry name" value="MAGNESIUM TRANSPORTER YHID-RELATED"/>
    <property type="match status" value="1"/>
</dbReference>
<comment type="subcellular location">
    <subcellularLocation>
        <location evidence="1">Cell membrane</location>
        <topology evidence="1">Multi-pass membrane protein</topology>
    </subcellularLocation>
</comment>
<evidence type="ECO:0000256" key="4">
    <source>
        <dbReference type="ARBA" id="ARBA00022692"/>
    </source>
</evidence>
<reference evidence="9 10" key="1">
    <citation type="submission" date="2018-09" db="EMBL/GenBank/DDBJ databases">
        <title>Genomic Encyclopedia of Type Strains, Phase III (KMG-III): the genomes of soil and plant-associated and newly described type strains.</title>
        <authorList>
            <person name="Whitman W."/>
        </authorList>
    </citation>
    <scope>NUCLEOTIDE SEQUENCE [LARGE SCALE GENOMIC DNA]</scope>
    <source>
        <strain evidence="9 10">CECT 7938</strain>
    </source>
</reference>
<evidence type="ECO:0000256" key="6">
    <source>
        <dbReference type="ARBA" id="ARBA00023136"/>
    </source>
</evidence>
<comment type="similarity">
    <text evidence="2">Belongs to the MgtC/SapB family.</text>
</comment>
<dbReference type="PRINTS" id="PR01837">
    <property type="entry name" value="MGTCSAPBPROT"/>
</dbReference>
<dbReference type="PANTHER" id="PTHR33778">
    <property type="entry name" value="PROTEIN MGTC"/>
    <property type="match status" value="1"/>
</dbReference>
<keyword evidence="10" id="KW-1185">Reference proteome</keyword>
<dbReference type="InterPro" id="IPR049177">
    <property type="entry name" value="MgtC_SapB_SrpB_YhiD_N"/>
</dbReference>
<feature type="transmembrane region" description="Helical" evidence="7">
    <location>
        <begin position="62"/>
        <end position="79"/>
    </location>
</feature>
<evidence type="ECO:0000256" key="7">
    <source>
        <dbReference type="SAM" id="Phobius"/>
    </source>
</evidence>
<accession>A0A420B6E8</accession>
<evidence type="ECO:0000313" key="10">
    <source>
        <dbReference type="Proteomes" id="UP000286246"/>
    </source>
</evidence>
<proteinExistence type="inferred from homology"/>
<evidence type="ECO:0000313" key="9">
    <source>
        <dbReference type="EMBL" id="RKE52287.1"/>
    </source>
</evidence>
<keyword evidence="4 7" id="KW-0812">Transmembrane</keyword>
<sequence>MNFIDDIHPILFSIIVGGIIGLEREYQLKSAGLRTMILVTLGSCMFTMLSLSLGGPGSPDRIAANIITGIGFVGAGVIFKEENRVSGLTTAVTIWICASLGMTIGAGYYKEATIGSIAVFLMLIVFKYIQNIIDRISMRYTYEITLPYDEAVLTKYEGIFRQHSLKAKRGKQIRRGGKYTVIWYVQGTTQNHENCAKLLFNDPTIDEFKF</sequence>
<gene>
    <name evidence="9" type="ORF">DFQ12_2521</name>
</gene>
<dbReference type="RefSeq" id="WP_120259343.1">
    <property type="nucleotide sequence ID" value="NZ_RAPY01000002.1"/>
</dbReference>
<feature type="transmembrane region" description="Helical" evidence="7">
    <location>
        <begin position="86"/>
        <end position="106"/>
    </location>
</feature>
<keyword evidence="3" id="KW-1003">Cell membrane</keyword>
<evidence type="ECO:0000256" key="2">
    <source>
        <dbReference type="ARBA" id="ARBA00009298"/>
    </source>
</evidence>
<feature type="transmembrane region" description="Helical" evidence="7">
    <location>
        <begin position="112"/>
        <end position="129"/>
    </location>
</feature>
<feature type="domain" description="MgtC/SapB/SrpB/YhiD N-terminal" evidence="8">
    <location>
        <begin position="11"/>
        <end position="131"/>
    </location>
</feature>
<feature type="transmembrane region" description="Helical" evidence="7">
    <location>
        <begin position="6"/>
        <end position="23"/>
    </location>
</feature>
<evidence type="ECO:0000256" key="3">
    <source>
        <dbReference type="ARBA" id="ARBA00022475"/>
    </source>
</evidence>
<dbReference type="Pfam" id="PF02308">
    <property type="entry name" value="MgtC"/>
    <property type="match status" value="1"/>
</dbReference>
<evidence type="ECO:0000256" key="1">
    <source>
        <dbReference type="ARBA" id="ARBA00004651"/>
    </source>
</evidence>
<comment type="caution">
    <text evidence="9">The sequence shown here is derived from an EMBL/GenBank/DDBJ whole genome shotgun (WGS) entry which is preliminary data.</text>
</comment>
<dbReference type="AlphaFoldDB" id="A0A420B6E8"/>
<evidence type="ECO:0000259" key="8">
    <source>
        <dbReference type="Pfam" id="PF02308"/>
    </source>
</evidence>
<dbReference type="InterPro" id="IPR003416">
    <property type="entry name" value="MgtC/SapB/SrpB/YhiD_fam"/>
</dbReference>
<protein>
    <submittedName>
        <fullName evidence="9">Putative Mg2+ transporter-C (MgtC) family protein</fullName>
    </submittedName>
</protein>
<dbReference type="GO" id="GO:0005886">
    <property type="term" value="C:plasma membrane"/>
    <property type="evidence" value="ECO:0007669"/>
    <property type="project" value="UniProtKB-SubCell"/>
</dbReference>
<dbReference type="Proteomes" id="UP000286246">
    <property type="component" value="Unassembled WGS sequence"/>
</dbReference>
<name>A0A420B6E8_SPHD1</name>
<dbReference type="OrthoDB" id="9811198at2"/>
<organism evidence="9 10">
    <name type="scientific">Sphingobacterium detergens</name>
    <dbReference type="NCBI Taxonomy" id="1145106"/>
    <lineage>
        <taxon>Bacteria</taxon>
        <taxon>Pseudomonadati</taxon>
        <taxon>Bacteroidota</taxon>
        <taxon>Sphingobacteriia</taxon>
        <taxon>Sphingobacteriales</taxon>
        <taxon>Sphingobacteriaceae</taxon>
        <taxon>Sphingobacterium</taxon>
    </lineage>
</organism>
<dbReference type="EMBL" id="RAPY01000002">
    <property type="protein sequence ID" value="RKE52287.1"/>
    <property type="molecule type" value="Genomic_DNA"/>
</dbReference>
<keyword evidence="6 7" id="KW-0472">Membrane</keyword>
<evidence type="ECO:0000256" key="5">
    <source>
        <dbReference type="ARBA" id="ARBA00022989"/>
    </source>
</evidence>
<feature type="transmembrane region" description="Helical" evidence="7">
    <location>
        <begin position="35"/>
        <end position="56"/>
    </location>
</feature>
<keyword evidence="5 7" id="KW-1133">Transmembrane helix</keyword>